<name>A0A2Z3HUG1_9CAUL</name>
<organism evidence="2 3">
    <name type="scientific">Phenylobacterium parvum</name>
    <dbReference type="NCBI Taxonomy" id="2201350"/>
    <lineage>
        <taxon>Bacteria</taxon>
        <taxon>Pseudomonadati</taxon>
        <taxon>Pseudomonadota</taxon>
        <taxon>Alphaproteobacteria</taxon>
        <taxon>Caulobacterales</taxon>
        <taxon>Caulobacteraceae</taxon>
        <taxon>Phenylobacterium</taxon>
    </lineage>
</organism>
<reference evidence="3" key="1">
    <citation type="submission" date="2018-05" db="EMBL/GenBank/DDBJ databases">
        <title>Genome sequencing of Phenylobacterium sp. HYN0004.</title>
        <authorList>
            <person name="Yi H."/>
            <person name="Baek C."/>
        </authorList>
    </citation>
    <scope>NUCLEOTIDE SEQUENCE [LARGE SCALE GENOMIC DNA]</scope>
    <source>
        <strain evidence="3">HYN0004</strain>
    </source>
</reference>
<protein>
    <recommendedName>
        <fullName evidence="4">TraB/GumN family protein</fullName>
    </recommendedName>
</protein>
<dbReference type="OrthoDB" id="7170764at2"/>
<feature type="chain" id="PRO_5016428804" description="TraB/GumN family protein" evidence="1">
    <location>
        <begin position="24"/>
        <end position="318"/>
    </location>
</feature>
<keyword evidence="3" id="KW-1185">Reference proteome</keyword>
<gene>
    <name evidence="2" type="ORF">HYN04_03885</name>
</gene>
<sequence length="318" mass="33808">MKPAFLALALGLTLALTPFAARAQGVVALPEDPGGAIVEELVVQAKEPGPAWWVVSDGDSTVYILGMPRGGLPPKTAWDRRYLDRRLKGANSLILADSVRIKVGVSSFGEAMRLYRSLRSDVPLERRLEEPLRSQFIAARQKVGQPGARYAKWSPFIASLMLVGDATPKGWADPRADIVKAARKAKVKRVEAPARDASDVVAKVFGEMSPALEMTCLSAAARNVQGSRPAVNADGWVRGDVAAAISGPRDYEGCLLLLNGGPQFWRALVADQTGLIANALKTPGHSVALVDISFLVAEEGVVRRLEARGLTVTGPGGG</sequence>
<proteinExistence type="predicted"/>
<accession>A0A2Z3HUG1</accession>
<evidence type="ECO:0000313" key="2">
    <source>
        <dbReference type="EMBL" id="AWM76970.1"/>
    </source>
</evidence>
<keyword evidence="1" id="KW-0732">Signal</keyword>
<dbReference type="Proteomes" id="UP000247763">
    <property type="component" value="Chromosome"/>
</dbReference>
<dbReference type="KEGG" id="phb:HYN04_03885"/>
<dbReference type="RefSeq" id="WP_110449539.1">
    <property type="nucleotide sequence ID" value="NZ_CP029479.1"/>
</dbReference>
<dbReference type="AlphaFoldDB" id="A0A2Z3HUG1"/>
<evidence type="ECO:0000313" key="3">
    <source>
        <dbReference type="Proteomes" id="UP000247763"/>
    </source>
</evidence>
<feature type="signal peptide" evidence="1">
    <location>
        <begin position="1"/>
        <end position="23"/>
    </location>
</feature>
<dbReference type="Pfam" id="PF01963">
    <property type="entry name" value="TraB_PrgY_gumN"/>
    <property type="match status" value="1"/>
</dbReference>
<dbReference type="InterPro" id="IPR002816">
    <property type="entry name" value="TraB/PrgY/GumN_fam"/>
</dbReference>
<evidence type="ECO:0000256" key="1">
    <source>
        <dbReference type="SAM" id="SignalP"/>
    </source>
</evidence>
<evidence type="ECO:0008006" key="4">
    <source>
        <dbReference type="Google" id="ProtNLM"/>
    </source>
</evidence>
<dbReference type="EMBL" id="CP029479">
    <property type="protein sequence ID" value="AWM76970.1"/>
    <property type="molecule type" value="Genomic_DNA"/>
</dbReference>